<feature type="compositionally biased region" description="Basic and acidic residues" evidence="1">
    <location>
        <begin position="117"/>
        <end position="132"/>
    </location>
</feature>
<organism evidence="2 3">
    <name type="scientific">Candidatus Doudnabacteria bacterium RIFCSPHIGHO2_12_FULL_48_16</name>
    <dbReference type="NCBI Taxonomy" id="1817838"/>
    <lineage>
        <taxon>Bacteria</taxon>
        <taxon>Candidatus Doudnaibacteriota</taxon>
    </lineage>
</organism>
<evidence type="ECO:0000256" key="1">
    <source>
        <dbReference type="SAM" id="MobiDB-lite"/>
    </source>
</evidence>
<name>A0A1F5PKS4_9BACT</name>
<reference evidence="2 3" key="1">
    <citation type="journal article" date="2016" name="Nat. Commun.">
        <title>Thousands of microbial genomes shed light on interconnected biogeochemical processes in an aquifer system.</title>
        <authorList>
            <person name="Anantharaman K."/>
            <person name="Brown C.T."/>
            <person name="Hug L.A."/>
            <person name="Sharon I."/>
            <person name="Castelle C.J."/>
            <person name="Probst A.J."/>
            <person name="Thomas B.C."/>
            <person name="Singh A."/>
            <person name="Wilkins M.J."/>
            <person name="Karaoz U."/>
            <person name="Brodie E.L."/>
            <person name="Williams K.H."/>
            <person name="Hubbard S.S."/>
            <person name="Banfield J.F."/>
        </authorList>
    </citation>
    <scope>NUCLEOTIDE SEQUENCE [LARGE SCALE GENOMIC DNA]</scope>
</reference>
<feature type="region of interest" description="Disordered" evidence="1">
    <location>
        <begin position="229"/>
        <end position="289"/>
    </location>
</feature>
<feature type="compositionally biased region" description="Basic and acidic residues" evidence="1">
    <location>
        <begin position="229"/>
        <end position="241"/>
    </location>
</feature>
<dbReference type="EMBL" id="MFEY01000005">
    <property type="protein sequence ID" value="OGE90516.1"/>
    <property type="molecule type" value="Genomic_DNA"/>
</dbReference>
<evidence type="ECO:0000313" key="2">
    <source>
        <dbReference type="EMBL" id="OGE90516.1"/>
    </source>
</evidence>
<feature type="compositionally biased region" description="Basic and acidic residues" evidence="1">
    <location>
        <begin position="93"/>
        <end position="107"/>
    </location>
</feature>
<feature type="compositionally biased region" description="Basic and acidic residues" evidence="1">
    <location>
        <begin position="261"/>
        <end position="272"/>
    </location>
</feature>
<accession>A0A1F5PKS4</accession>
<dbReference type="AlphaFoldDB" id="A0A1F5PKS4"/>
<feature type="compositionally biased region" description="Basic and acidic residues" evidence="1">
    <location>
        <begin position="1"/>
        <end position="10"/>
    </location>
</feature>
<protein>
    <submittedName>
        <fullName evidence="2">Uncharacterized protein</fullName>
    </submittedName>
</protein>
<sequence>MNQDRKKELDALLNANSEDEETDTEEEDTQEDKGEEEDEETDTKDSEEETDEDEETDEEESDDGESEDSDDKEETEEDAGGEASKQKNKWHGKSREEVIRMYEELETKNQPPKRTKAKSDSKKENDEGKGEGVDVPNDEELAKMTPKQFAEWMVTTVQSIVGKTYDARSRMRDSAAQEIREAQKDHPLLKTSPEYRELVLSLIDAASQKGTVMPLKEACAKVDGFAGKVKGDTKVSDTEKTRLKKAKAQVERGAGAPTSPGEEKGAEERRLENIFGTSGSNGPLGGLGV</sequence>
<dbReference type="Proteomes" id="UP000177682">
    <property type="component" value="Unassembled WGS sequence"/>
</dbReference>
<evidence type="ECO:0000313" key="3">
    <source>
        <dbReference type="Proteomes" id="UP000177682"/>
    </source>
</evidence>
<proteinExistence type="predicted"/>
<gene>
    <name evidence="2" type="ORF">A3E29_01835</name>
</gene>
<feature type="region of interest" description="Disordered" evidence="1">
    <location>
        <begin position="1"/>
        <end position="140"/>
    </location>
</feature>
<comment type="caution">
    <text evidence="2">The sequence shown here is derived from an EMBL/GenBank/DDBJ whole genome shotgun (WGS) entry which is preliminary data.</text>
</comment>
<feature type="compositionally biased region" description="Acidic residues" evidence="1">
    <location>
        <begin position="17"/>
        <end position="80"/>
    </location>
</feature>